<dbReference type="CDD" id="cd10454">
    <property type="entry name" value="GIY-YIG_COG3680_Meta"/>
    <property type="match status" value="1"/>
</dbReference>
<dbReference type="PROSITE" id="PS50954">
    <property type="entry name" value="LEM"/>
    <property type="match status" value="1"/>
</dbReference>
<feature type="compositionally biased region" description="Polar residues" evidence="2">
    <location>
        <begin position="379"/>
        <end position="398"/>
    </location>
</feature>
<dbReference type="PROSITE" id="PS50088">
    <property type="entry name" value="ANK_REPEAT"/>
    <property type="match status" value="2"/>
</dbReference>
<dbReference type="InterPro" id="IPR003887">
    <property type="entry name" value="LEM_dom"/>
</dbReference>
<evidence type="ECO:0000313" key="5">
    <source>
        <dbReference type="RefSeq" id="XP_046597087.1"/>
    </source>
</evidence>
<dbReference type="Pfam" id="PF03020">
    <property type="entry name" value="LEM"/>
    <property type="match status" value="1"/>
</dbReference>
<protein>
    <submittedName>
        <fullName evidence="5">Uncharacterized protein LOC107216647</fullName>
    </submittedName>
</protein>
<feature type="region of interest" description="Disordered" evidence="2">
    <location>
        <begin position="309"/>
        <end position="329"/>
    </location>
</feature>
<dbReference type="Gene3D" id="1.25.40.20">
    <property type="entry name" value="Ankyrin repeat-containing domain"/>
    <property type="match status" value="1"/>
</dbReference>
<dbReference type="SUPFAM" id="SSF63451">
    <property type="entry name" value="LEM domain"/>
    <property type="match status" value="1"/>
</dbReference>
<dbReference type="SMART" id="SM00540">
    <property type="entry name" value="LEM"/>
    <property type="match status" value="1"/>
</dbReference>
<dbReference type="Gene3D" id="1.10.720.40">
    <property type="match status" value="1"/>
</dbReference>
<dbReference type="GeneID" id="107216647"/>
<dbReference type="InterPro" id="IPR011015">
    <property type="entry name" value="LEM/LEM-like_dom_sf"/>
</dbReference>
<dbReference type="PROSITE" id="PS50297">
    <property type="entry name" value="ANK_REP_REGION"/>
    <property type="match status" value="1"/>
</dbReference>
<dbReference type="PANTHER" id="PTHR46427:SF1">
    <property type="entry name" value="ANKYRIN REPEAT AND LEM DOMAIN-CONTAINING PROTEIN 1"/>
    <property type="match status" value="1"/>
</dbReference>
<feature type="repeat" description="ANK" evidence="1">
    <location>
        <begin position="84"/>
        <end position="116"/>
    </location>
</feature>
<dbReference type="SUPFAM" id="SSF48403">
    <property type="entry name" value="Ankyrin repeat"/>
    <property type="match status" value="1"/>
</dbReference>
<evidence type="ECO:0000259" key="3">
    <source>
        <dbReference type="PROSITE" id="PS50954"/>
    </source>
</evidence>
<keyword evidence="1" id="KW-0040">ANK repeat</keyword>
<sequence length="1199" mass="134800">MLSTPKAKAELFLASSLYDGLEDNNITQVTTLLLNKEADPNVLIPSQGITPFHLVIGNDSETFAEEVTKLFLRHGGNPNIKSVDGMTPVHVAAAWGRLDVLELLLSNGGDPLLLDDDGRSPFHYAFDEAHYDAIATLGKYCGESFEEDLNLKYSIALDKVVVSNGGVMAEYAVSEDTSTMAGNKHPDIQKSHIFNNNNADAAVNLNNGKTGNQVSNLFARYPANIDSTMTTTDESSTSLPKHINIRRHKKCLPRSRKNGLDHNLNNKERFKCGERNMMNENLVFDWCPVSHLNNEANIEEPFFLEPRKEGENMPRISSPKTDIKSVEATSDARTKFRDVKTTETVLQHNTKTASKNKIIHKTPLRCPKREPFSERKKTPSTTGKTMHNLNVKTTSNGREFSPNKKAALFRTPSKQGLEKTSYSPDCSIVSKSPNLIVTPTNAYKKLHAEGKLSTNSTAVQMSKHSKRRPVCSINQVSECRKNVINGDNGKNLSVLCKPTDLGYMQMKKMVLSPNRLHTSPMQSERHIYIPNLTDSAKEKKTLSAKPTKIVTPSYSTTCSPATPFNKTYNKSDYFDAAGFSPNIEKATPFFDRRTLTKRIAIKLEETMYDDDSDKSILPMDSNQISDIPRTETQLQDDISTKIKLKDCIPTELPALGIDDNNHFNYWKRRLNPKLPVTNERNEIVNTVIDSTRNEVADGVSHRSDNLNGNSTETNNTIHLPKEAIEYGTLKPDLNILAGNHVRVRSIGLKNENNEKLTLRPCPHVSNLKETDDSLAHTDHSSYFSDTYIEDETDSANFSKTDSLMKPHQLTKNKSASYDSLAKARSKLSQNQCNFPLDLVNNKCFSDRKSSGLLSNVTSSTNTSSYASFVSIEEEYKYEDAEEGVILLERRLLVTPVNIPIIKPEVNCSSPSEKGSDCLDDKSTESYTSSLPSSLVFMDSETLRAELTKLIGHPPGPITATTRHVYLKRLWKLQKLTPSLPCPKIAASPKFSMEIERTLRSESWVNDLSLYETLEQQVFSEFSKPDPTRRWREGTIKSSFNYLLMDPRITDNLPRRVDALSSIECWRSFLSSIFYVGKGKRSRPYAHLYEAYGEWKRGNRSTSDKKMNYILDIWNSNCGVVCLHLFQNTIPVEAYTREAAMIDALGLDRLKNSKSGEYYGVAATWSHHQKRTFGVYLLYKAMQILMNDGERQLCPDNIGR</sequence>
<evidence type="ECO:0000313" key="4">
    <source>
        <dbReference type="Proteomes" id="UP000829291"/>
    </source>
</evidence>
<accession>A0ABM3G9Z6</accession>
<dbReference type="Pfam" id="PF22945">
    <property type="entry name" value="LEM-3_GIY-YIG"/>
    <property type="match status" value="1"/>
</dbReference>
<dbReference type="SMART" id="SM00248">
    <property type="entry name" value="ANK"/>
    <property type="match status" value="3"/>
</dbReference>
<evidence type="ECO:0000256" key="1">
    <source>
        <dbReference type="PROSITE-ProRule" id="PRU00023"/>
    </source>
</evidence>
<dbReference type="InterPro" id="IPR034998">
    <property type="entry name" value="ANKLE1"/>
</dbReference>
<dbReference type="CDD" id="cd12934">
    <property type="entry name" value="LEM"/>
    <property type="match status" value="1"/>
</dbReference>
<evidence type="ECO:0000256" key="2">
    <source>
        <dbReference type="SAM" id="MobiDB-lite"/>
    </source>
</evidence>
<organism evidence="4 5">
    <name type="scientific">Neodiprion lecontei</name>
    <name type="common">Redheaded pine sawfly</name>
    <dbReference type="NCBI Taxonomy" id="441921"/>
    <lineage>
        <taxon>Eukaryota</taxon>
        <taxon>Metazoa</taxon>
        <taxon>Ecdysozoa</taxon>
        <taxon>Arthropoda</taxon>
        <taxon>Hexapoda</taxon>
        <taxon>Insecta</taxon>
        <taxon>Pterygota</taxon>
        <taxon>Neoptera</taxon>
        <taxon>Endopterygota</taxon>
        <taxon>Hymenoptera</taxon>
        <taxon>Tenthredinoidea</taxon>
        <taxon>Diprionidae</taxon>
        <taxon>Diprioninae</taxon>
        <taxon>Neodiprion</taxon>
    </lineage>
</organism>
<dbReference type="PANTHER" id="PTHR46427">
    <property type="entry name" value="ANKYRIN REPEAT AND LEM DOMAIN-CONTAINING PROTEIN 1"/>
    <property type="match status" value="1"/>
</dbReference>
<proteinExistence type="predicted"/>
<keyword evidence="4" id="KW-1185">Reference proteome</keyword>
<dbReference type="Pfam" id="PF12796">
    <property type="entry name" value="Ank_2"/>
    <property type="match status" value="1"/>
</dbReference>
<gene>
    <name evidence="5" type="primary">LOC107216647</name>
</gene>
<name>A0ABM3G9Z6_NEOLC</name>
<feature type="domain" description="LEM" evidence="3">
    <location>
        <begin position="931"/>
        <end position="976"/>
    </location>
</feature>
<feature type="region of interest" description="Disordered" evidence="2">
    <location>
        <begin position="369"/>
        <end position="401"/>
    </location>
</feature>
<dbReference type="InterPro" id="IPR002110">
    <property type="entry name" value="Ankyrin_rpt"/>
</dbReference>
<reference evidence="5" key="1">
    <citation type="submission" date="2025-08" db="UniProtKB">
        <authorList>
            <consortium name="RefSeq"/>
        </authorList>
    </citation>
    <scope>IDENTIFICATION</scope>
    <source>
        <tissue evidence="5">Thorax and Abdomen</tissue>
    </source>
</reference>
<dbReference type="InterPro" id="IPR036770">
    <property type="entry name" value="Ankyrin_rpt-contain_sf"/>
</dbReference>
<dbReference type="Proteomes" id="UP000829291">
    <property type="component" value="Chromosome 1"/>
</dbReference>
<dbReference type="RefSeq" id="XP_046597087.1">
    <property type="nucleotide sequence ID" value="XM_046741131.1"/>
</dbReference>
<feature type="repeat" description="ANK" evidence="1">
    <location>
        <begin position="47"/>
        <end position="83"/>
    </location>
</feature>